<feature type="domain" description="CCHC-type" evidence="3">
    <location>
        <begin position="308"/>
        <end position="323"/>
    </location>
</feature>
<dbReference type="InterPro" id="IPR001878">
    <property type="entry name" value="Znf_CCHC"/>
</dbReference>
<dbReference type="Proteomes" id="UP000697107">
    <property type="component" value="Unassembled WGS sequence"/>
</dbReference>
<dbReference type="GO" id="GO:0003676">
    <property type="term" value="F:nucleic acid binding"/>
    <property type="evidence" value="ECO:0007669"/>
    <property type="project" value="InterPro"/>
</dbReference>
<dbReference type="EMBL" id="RCML01000232">
    <property type="protein sequence ID" value="KAG2984445.1"/>
    <property type="molecule type" value="Genomic_DNA"/>
</dbReference>
<dbReference type="SMART" id="SM00343">
    <property type="entry name" value="ZnF_C2HC"/>
    <property type="match status" value="1"/>
</dbReference>
<dbReference type="Gene3D" id="4.10.60.10">
    <property type="entry name" value="Zinc finger, CCHC-type"/>
    <property type="match status" value="1"/>
</dbReference>
<keyword evidence="1" id="KW-0863">Zinc-finger</keyword>
<sequence>MKDTSKKPDVDCNKAGKPVNWNGRDWPLYKRTVVRYLACYEVKENEWQLDDICDQSVNCQSTVGEDEEKRFTRQDQLIAKFISSSQSCTLGRQVMKYDYGSEMWEYLCKRFEGRGNDTTKLYSQRSLRQKLETASCLPGADVENQLLYMIGLHEQLAALGADVGDVWMGDLMFRSMSQLPYYHHLQTKMLIGVANTAKSPEEAKALILVLDNNAAVERQPQACRHSEVLLEQTNGGRGGNHGGGRGGDRVHGRGGGRGGSRRNGKQMTQYQNQGRNKTASNGRSSSNNKVKTEEEQQQYEEDVENKSCFKCHQPGHYSRNCPEELKREPGNEGSSSVRPQANITVSSNSHSHEQKGSAQKQSLGGATERKKPPSTYAVKPTYQPDLWGFDNGANQHLVGDKR</sequence>
<dbReference type="Proteomes" id="UP000760860">
    <property type="component" value="Unassembled WGS sequence"/>
</dbReference>
<dbReference type="OrthoDB" id="120822at2759"/>
<accession>A0A329SF27</accession>
<dbReference type="InterPro" id="IPR036875">
    <property type="entry name" value="Znf_CCHC_sf"/>
</dbReference>
<proteinExistence type="predicted"/>
<feature type="compositionally biased region" description="Polar residues" evidence="2">
    <location>
        <begin position="332"/>
        <end position="349"/>
    </location>
</feature>
<evidence type="ECO:0000259" key="3">
    <source>
        <dbReference type="PROSITE" id="PS50158"/>
    </source>
</evidence>
<dbReference type="Proteomes" id="UP000774804">
    <property type="component" value="Unassembled WGS sequence"/>
</dbReference>
<dbReference type="EMBL" id="RCMI01000397">
    <property type="protein sequence ID" value="KAG2913238.1"/>
    <property type="molecule type" value="Genomic_DNA"/>
</dbReference>
<keyword evidence="10" id="KW-1185">Reference proteome</keyword>
<dbReference type="EMBL" id="RCMG01000382">
    <property type="protein sequence ID" value="KAG2855310.1"/>
    <property type="molecule type" value="Genomic_DNA"/>
</dbReference>
<evidence type="ECO:0000313" key="7">
    <source>
        <dbReference type="EMBL" id="KAG2984445.1"/>
    </source>
</evidence>
<gene>
    <name evidence="9" type="ORF">PC110_g8499</name>
    <name evidence="4" type="ORF">PC113_g12544</name>
    <name evidence="5" type="ORF">PC115_g12133</name>
    <name evidence="6" type="ORF">PC117_g7736</name>
    <name evidence="7" type="ORF">PC118_g8848</name>
    <name evidence="8" type="ORF">PC129_g13364</name>
</gene>
<dbReference type="SUPFAM" id="SSF57756">
    <property type="entry name" value="Retrovirus zinc finger-like domains"/>
    <property type="match status" value="1"/>
</dbReference>
<dbReference type="AlphaFoldDB" id="A0A329SF27"/>
<evidence type="ECO:0000313" key="4">
    <source>
        <dbReference type="EMBL" id="KAG2855310.1"/>
    </source>
</evidence>
<evidence type="ECO:0000256" key="1">
    <source>
        <dbReference type="PROSITE-ProRule" id="PRU00047"/>
    </source>
</evidence>
<feature type="compositionally biased region" description="Polar residues" evidence="2">
    <location>
        <begin position="265"/>
        <end position="289"/>
    </location>
</feature>
<protein>
    <recommendedName>
        <fullName evidence="3">CCHC-type domain-containing protein</fullName>
    </recommendedName>
</protein>
<evidence type="ECO:0000313" key="8">
    <source>
        <dbReference type="EMBL" id="KAG3215772.1"/>
    </source>
</evidence>
<comment type="caution">
    <text evidence="9">The sequence shown here is derived from an EMBL/GenBank/DDBJ whole genome shotgun (WGS) entry which is preliminary data.</text>
</comment>
<evidence type="ECO:0000313" key="10">
    <source>
        <dbReference type="Proteomes" id="UP000251314"/>
    </source>
</evidence>
<dbReference type="Proteomes" id="UP000736787">
    <property type="component" value="Unassembled WGS sequence"/>
</dbReference>
<dbReference type="PROSITE" id="PS50158">
    <property type="entry name" value="ZF_CCHC"/>
    <property type="match status" value="1"/>
</dbReference>
<feature type="compositionally biased region" description="Gly residues" evidence="2">
    <location>
        <begin position="235"/>
        <end position="245"/>
    </location>
</feature>
<keyword evidence="1" id="KW-0862">Zinc</keyword>
<organism evidence="9 10">
    <name type="scientific">Phytophthora cactorum</name>
    <dbReference type="NCBI Taxonomy" id="29920"/>
    <lineage>
        <taxon>Eukaryota</taxon>
        <taxon>Sar</taxon>
        <taxon>Stramenopiles</taxon>
        <taxon>Oomycota</taxon>
        <taxon>Peronosporomycetes</taxon>
        <taxon>Peronosporales</taxon>
        <taxon>Peronosporaceae</taxon>
        <taxon>Phytophthora</taxon>
    </lineage>
</organism>
<dbReference type="VEuPathDB" id="FungiDB:PC110_g8499"/>
<reference evidence="9 10" key="1">
    <citation type="submission" date="2018-01" db="EMBL/GenBank/DDBJ databases">
        <title>Draft genome of the strawberry crown rot pathogen Phytophthora cactorum.</title>
        <authorList>
            <person name="Armitage A.D."/>
            <person name="Lysoe E."/>
            <person name="Nellist C.F."/>
            <person name="Harrison R.J."/>
            <person name="Brurberg M.B."/>
        </authorList>
    </citation>
    <scope>NUCLEOTIDE SEQUENCE [LARGE SCALE GENOMIC DNA]</scope>
    <source>
        <strain evidence="9 10">10300</strain>
    </source>
</reference>
<dbReference type="EMBL" id="MJFZ01000176">
    <property type="protein sequence ID" value="RAW35201.1"/>
    <property type="molecule type" value="Genomic_DNA"/>
</dbReference>
<evidence type="ECO:0000313" key="9">
    <source>
        <dbReference type="EMBL" id="RAW35201.1"/>
    </source>
</evidence>
<reference evidence="4" key="2">
    <citation type="submission" date="2018-10" db="EMBL/GenBank/DDBJ databases">
        <title>Effector identification in a new, highly contiguous assembly of the strawberry crown rot pathogen Phytophthora cactorum.</title>
        <authorList>
            <person name="Armitage A.D."/>
            <person name="Nellist C.F."/>
            <person name="Bates H."/>
            <person name="Vickerstaff R.J."/>
            <person name="Harrison R.J."/>
        </authorList>
    </citation>
    <scope>NUCLEOTIDE SEQUENCE</scope>
    <source>
        <strain evidence="4">15-7</strain>
        <strain evidence="5">4032</strain>
        <strain evidence="6">4040</strain>
        <strain evidence="7">P415</strain>
        <strain evidence="8">P421</strain>
    </source>
</reference>
<keyword evidence="1" id="KW-0479">Metal-binding</keyword>
<name>A0A329SF27_9STRA</name>
<evidence type="ECO:0000313" key="6">
    <source>
        <dbReference type="EMBL" id="KAG2946289.1"/>
    </source>
</evidence>
<feature type="region of interest" description="Disordered" evidence="2">
    <location>
        <begin position="230"/>
        <end position="402"/>
    </location>
</feature>
<dbReference type="Pfam" id="PF00098">
    <property type="entry name" value="zf-CCHC"/>
    <property type="match status" value="1"/>
</dbReference>
<dbReference type="EMBL" id="RCMV01000534">
    <property type="protein sequence ID" value="KAG3215772.1"/>
    <property type="molecule type" value="Genomic_DNA"/>
</dbReference>
<feature type="compositionally biased region" description="Basic and acidic residues" evidence="2">
    <location>
        <begin position="321"/>
        <end position="330"/>
    </location>
</feature>
<dbReference type="EMBL" id="RCMK01000161">
    <property type="protein sequence ID" value="KAG2946289.1"/>
    <property type="molecule type" value="Genomic_DNA"/>
</dbReference>
<dbReference type="GO" id="GO:0008270">
    <property type="term" value="F:zinc ion binding"/>
    <property type="evidence" value="ECO:0007669"/>
    <property type="project" value="UniProtKB-KW"/>
</dbReference>
<dbReference type="Proteomes" id="UP000251314">
    <property type="component" value="Unassembled WGS sequence"/>
</dbReference>
<dbReference type="Proteomes" id="UP000735874">
    <property type="component" value="Unassembled WGS sequence"/>
</dbReference>
<evidence type="ECO:0000256" key="2">
    <source>
        <dbReference type="SAM" id="MobiDB-lite"/>
    </source>
</evidence>
<evidence type="ECO:0000313" key="5">
    <source>
        <dbReference type="EMBL" id="KAG2913238.1"/>
    </source>
</evidence>